<dbReference type="GO" id="GO:0030246">
    <property type="term" value="F:carbohydrate binding"/>
    <property type="evidence" value="ECO:0007669"/>
    <property type="project" value="UniProtKB-ARBA"/>
</dbReference>
<name>A0A934KEV5_9BACT</name>
<evidence type="ECO:0000313" key="7">
    <source>
        <dbReference type="Proteomes" id="UP000612893"/>
    </source>
</evidence>
<comment type="similarity">
    <text evidence="2">Belongs to the bacterial solute-binding protein 2 family.</text>
</comment>
<dbReference type="PANTHER" id="PTHR46847">
    <property type="entry name" value="D-ALLOSE-BINDING PERIPLASMIC PROTEIN-RELATED"/>
    <property type="match status" value="1"/>
</dbReference>
<comment type="caution">
    <text evidence="6">The sequence shown here is derived from an EMBL/GenBank/DDBJ whole genome shotgun (WGS) entry which is preliminary data.</text>
</comment>
<dbReference type="Gene3D" id="3.40.50.2300">
    <property type="match status" value="2"/>
</dbReference>
<feature type="signal peptide" evidence="4">
    <location>
        <begin position="1"/>
        <end position="29"/>
    </location>
</feature>
<comment type="subcellular location">
    <subcellularLocation>
        <location evidence="1">Cell envelope</location>
    </subcellularLocation>
</comment>
<sequence length="352" mass="36283">MAIGSNPTRRPIDVLLTAMAVLCSLAIGAACGPSSASTSGAAKKPKIAYFNAIEANTYTAANWKGIQEEAKAIGAVAPVQFDAGFDANKQARQMQDAITTGKYNTFIVEPVDGSVVIPVTQQAKDAGIAVIAVGSNISSDLGATAPSVAGTYFIGYAPATNGKQLGQLMVQACAQKNPCNVVYMPADLRAANENVRKAAAEDFFKTTPNLKLIAEPPSGFDAPSGLKAGQDLVTAHATGVDVIGGSAGQAIAGAVPAFKDAGWIGKVKIVSNGATVEECKWIRDGTFFGAVVQLPYTDGKLAVREAQDKFNGKSVPAFVDEESISPIGTKLATAASLGTQQGQKFTGEYTDT</sequence>
<dbReference type="RefSeq" id="WP_338204850.1">
    <property type="nucleotide sequence ID" value="NZ_JAEKNR010000225.1"/>
</dbReference>
<dbReference type="SUPFAM" id="SSF53822">
    <property type="entry name" value="Periplasmic binding protein-like I"/>
    <property type="match status" value="1"/>
</dbReference>
<dbReference type="GO" id="GO:0030313">
    <property type="term" value="C:cell envelope"/>
    <property type="evidence" value="ECO:0007669"/>
    <property type="project" value="UniProtKB-SubCell"/>
</dbReference>
<accession>A0A934KEV5</accession>
<dbReference type="PANTHER" id="PTHR46847:SF1">
    <property type="entry name" value="D-ALLOSE-BINDING PERIPLASMIC PROTEIN-RELATED"/>
    <property type="match status" value="1"/>
</dbReference>
<evidence type="ECO:0000259" key="5">
    <source>
        <dbReference type="Pfam" id="PF13407"/>
    </source>
</evidence>
<evidence type="ECO:0000256" key="2">
    <source>
        <dbReference type="ARBA" id="ARBA00007639"/>
    </source>
</evidence>
<evidence type="ECO:0000313" key="6">
    <source>
        <dbReference type="EMBL" id="MBJ7600870.1"/>
    </source>
</evidence>
<reference evidence="6" key="1">
    <citation type="submission" date="2020-10" db="EMBL/GenBank/DDBJ databases">
        <title>Ca. Dormibacterota MAGs.</title>
        <authorList>
            <person name="Montgomery K."/>
        </authorList>
    </citation>
    <scope>NUCLEOTIDE SEQUENCE [LARGE SCALE GENOMIC DNA]</scope>
    <source>
        <strain evidence="6">SC8812_S17_10</strain>
    </source>
</reference>
<dbReference type="EMBL" id="JAEKNR010000225">
    <property type="protein sequence ID" value="MBJ7600870.1"/>
    <property type="molecule type" value="Genomic_DNA"/>
</dbReference>
<dbReference type="InterPro" id="IPR025997">
    <property type="entry name" value="SBP_2_dom"/>
</dbReference>
<feature type="domain" description="Periplasmic binding protein" evidence="5">
    <location>
        <begin position="47"/>
        <end position="313"/>
    </location>
</feature>
<dbReference type="AlphaFoldDB" id="A0A934KEV5"/>
<organism evidence="6 7">
    <name type="scientific">Candidatus Nephthysia bennettiae</name>
    <dbReference type="NCBI Taxonomy" id="3127016"/>
    <lineage>
        <taxon>Bacteria</taxon>
        <taxon>Bacillati</taxon>
        <taxon>Candidatus Dormiibacterota</taxon>
        <taxon>Candidatus Dormibacteria</taxon>
        <taxon>Candidatus Dormibacterales</taxon>
        <taxon>Candidatus Dormibacteraceae</taxon>
        <taxon>Candidatus Nephthysia</taxon>
    </lineage>
</organism>
<feature type="chain" id="PRO_5044502636" evidence="4">
    <location>
        <begin position="30"/>
        <end position="352"/>
    </location>
</feature>
<evidence type="ECO:0000256" key="1">
    <source>
        <dbReference type="ARBA" id="ARBA00004196"/>
    </source>
</evidence>
<keyword evidence="7" id="KW-1185">Reference proteome</keyword>
<dbReference type="Proteomes" id="UP000612893">
    <property type="component" value="Unassembled WGS sequence"/>
</dbReference>
<keyword evidence="3 4" id="KW-0732">Signal</keyword>
<protein>
    <submittedName>
        <fullName evidence="6">Sugar ABC transporter substrate-binding protein</fullName>
    </submittedName>
</protein>
<dbReference type="Pfam" id="PF13407">
    <property type="entry name" value="Peripla_BP_4"/>
    <property type="match status" value="1"/>
</dbReference>
<evidence type="ECO:0000256" key="3">
    <source>
        <dbReference type="ARBA" id="ARBA00022729"/>
    </source>
</evidence>
<proteinExistence type="inferred from homology"/>
<dbReference type="InterPro" id="IPR028082">
    <property type="entry name" value="Peripla_BP_I"/>
</dbReference>
<dbReference type="CDD" id="cd01536">
    <property type="entry name" value="PBP1_ABC_sugar_binding-like"/>
    <property type="match status" value="1"/>
</dbReference>
<evidence type="ECO:0000256" key="4">
    <source>
        <dbReference type="SAM" id="SignalP"/>
    </source>
</evidence>
<gene>
    <name evidence="6" type="ORF">JF922_22730</name>
</gene>